<dbReference type="RefSeq" id="WP_054371666.1">
    <property type="nucleotide sequence ID" value="NZ_AZYO01000006.1"/>
</dbReference>
<dbReference type="Pfam" id="PF19733">
    <property type="entry name" value="DUF6223"/>
    <property type="match status" value="1"/>
</dbReference>
<reference evidence="2 3" key="1">
    <citation type="journal article" date="2015" name="Genome Announc.">
        <title>Draft Genome Sequence of Rhodococcus rhodochrous Strain KG-21, a Soil Isolate from Oil Fields of Krishna-Godavari Basin, India.</title>
        <authorList>
            <person name="Dawar C."/>
            <person name="Aggarwal R.K."/>
        </authorList>
    </citation>
    <scope>NUCLEOTIDE SEQUENCE [LARGE SCALE GENOMIC DNA]</scope>
    <source>
        <strain evidence="2 3">KG-21</strain>
    </source>
</reference>
<feature type="transmembrane region" description="Helical" evidence="1">
    <location>
        <begin position="29"/>
        <end position="50"/>
    </location>
</feature>
<keyword evidence="1" id="KW-0472">Membrane</keyword>
<evidence type="ECO:0000313" key="3">
    <source>
        <dbReference type="Proteomes" id="UP000037712"/>
    </source>
</evidence>
<comment type="caution">
    <text evidence="2">The sequence shown here is derived from an EMBL/GenBank/DDBJ whole genome shotgun (WGS) entry which is preliminary data.</text>
</comment>
<keyword evidence="1" id="KW-1133">Transmembrane helix</keyword>
<feature type="transmembrane region" description="Helical" evidence="1">
    <location>
        <begin position="93"/>
        <end position="115"/>
    </location>
</feature>
<evidence type="ECO:0000256" key="1">
    <source>
        <dbReference type="SAM" id="Phobius"/>
    </source>
</evidence>
<evidence type="ECO:0000313" key="2">
    <source>
        <dbReference type="EMBL" id="KOS57409.1"/>
    </source>
</evidence>
<reference evidence="3" key="2">
    <citation type="submission" date="2015-01" db="EMBL/GenBank/DDBJ databases">
        <title>Draft genome sequence of potential hydrocarbon metabolising strain of Rhodococcus rhodochrous.</title>
        <authorList>
            <person name="Aggarwal R.K."/>
            <person name="Dawar C."/>
        </authorList>
    </citation>
    <scope>NUCLEOTIDE SEQUENCE [LARGE SCALE GENOMIC DNA]</scope>
    <source>
        <strain evidence="3">KG-21</strain>
    </source>
</reference>
<dbReference type="EMBL" id="AZYO01000006">
    <property type="protein sequence ID" value="KOS57409.1"/>
    <property type="molecule type" value="Genomic_DNA"/>
</dbReference>
<protein>
    <submittedName>
        <fullName evidence="2">Uncharacterized protein</fullName>
    </submittedName>
</protein>
<gene>
    <name evidence="2" type="ORF">Z051_04965</name>
</gene>
<name>A0A0M8PR54_RHORH</name>
<feature type="transmembrane region" description="Helical" evidence="1">
    <location>
        <begin position="62"/>
        <end position="81"/>
    </location>
</feature>
<dbReference type="Proteomes" id="UP000037712">
    <property type="component" value="Unassembled WGS sequence"/>
</dbReference>
<accession>A0A0M8PR54</accession>
<keyword evidence="1" id="KW-0812">Transmembrane</keyword>
<dbReference type="AlphaFoldDB" id="A0A0M8PR54"/>
<sequence length="131" mass="12460">MTVLDLLAAPAMTPVPALAAAYEVGVGRTVPTAAAVLGLISAVAGGLALARYRRPGTGRARAIVAVVLGPLSVIAGGVHGVNSAGGLGTGNGLAGAVVAVALGLIGTILGGLALARSRRRSGHDSGPVPAS</sequence>
<proteinExistence type="predicted"/>
<dbReference type="PATRIC" id="fig|1441923.3.peg.1108"/>
<dbReference type="InterPro" id="IPR045770">
    <property type="entry name" value="DUF6223"/>
</dbReference>
<organism evidence="2 3">
    <name type="scientific">Rhodococcus rhodochrous KG-21</name>
    <dbReference type="NCBI Taxonomy" id="1441923"/>
    <lineage>
        <taxon>Bacteria</taxon>
        <taxon>Bacillati</taxon>
        <taxon>Actinomycetota</taxon>
        <taxon>Actinomycetes</taxon>
        <taxon>Mycobacteriales</taxon>
        <taxon>Nocardiaceae</taxon>
        <taxon>Rhodococcus</taxon>
    </lineage>
</organism>